<evidence type="ECO:0000256" key="3">
    <source>
        <dbReference type="ARBA" id="ARBA00022692"/>
    </source>
</evidence>
<dbReference type="GO" id="GO:0007606">
    <property type="term" value="P:sensory perception of chemical stimulus"/>
    <property type="evidence" value="ECO:0007669"/>
    <property type="project" value="UniProtKB-UniRule"/>
</dbReference>
<sequence>MELKTKKPTLVAHHWMYKNYNCYQNCPLNKKLIECTCCSWRDLPHILQMDFAEWSYSFQVQLIYLSICISIPSAALYIAEIVTIVRHKEFRNSFYDLFVMRAIPDLLFLLNSFYGQRLPYILGVLYPIYSNFPNWMRALYFYLNGHTFQSNILATTFILLNRLTAIIMPIKHEKLWKKFLPFITIFVYFVPTFSYWPIFKMNTILVLRDPNSTTALNFYIYEAGAAPINHYQIPFKQHLKKVNLNGNNNGDPIEKKLLCYALATFFGHAFVASHFVITDIWLVDYPKIRFMMGSYYPLFLDTGIVVLSSCLLLWASGTFRQQLIKDFTNICFRNNQNNRVDAMEGPRNNNYLTVGGGHQLLTRFSSSVQQLPTIS</sequence>
<dbReference type="AlphaFoldDB" id="A0A914HQW5"/>
<evidence type="ECO:0000256" key="1">
    <source>
        <dbReference type="ARBA" id="ARBA00004141"/>
    </source>
</evidence>
<keyword evidence="7" id="KW-1185">Reference proteome</keyword>
<feature type="transmembrane region" description="Helical" evidence="6">
    <location>
        <begin position="62"/>
        <end position="85"/>
    </location>
</feature>
<dbReference type="Pfam" id="PF02118">
    <property type="entry name" value="Srg"/>
    <property type="match status" value="1"/>
</dbReference>
<evidence type="ECO:0000313" key="8">
    <source>
        <dbReference type="WBParaSite" id="Gr19_v10_g3626.t1"/>
    </source>
</evidence>
<dbReference type="GO" id="GO:0004888">
    <property type="term" value="F:transmembrane signaling receptor activity"/>
    <property type="evidence" value="ECO:0007669"/>
    <property type="project" value="InterPro"/>
</dbReference>
<dbReference type="WBParaSite" id="Gr19_v10_g3626.t1">
    <property type="protein sequence ID" value="Gr19_v10_g3626.t1"/>
    <property type="gene ID" value="Gr19_v10_g3626"/>
</dbReference>
<accession>A0A914HQW5</accession>
<feature type="transmembrane region" description="Helical" evidence="6">
    <location>
        <begin position="148"/>
        <end position="167"/>
    </location>
</feature>
<dbReference type="GO" id="GO:0016020">
    <property type="term" value="C:membrane"/>
    <property type="evidence" value="ECO:0007669"/>
    <property type="project" value="UniProtKB-SubCell"/>
</dbReference>
<dbReference type="PRINTS" id="PR00698">
    <property type="entry name" value="TMPROTEINSRG"/>
</dbReference>
<dbReference type="PANTHER" id="PTHR31552">
    <property type="entry name" value="SERPENTINE RECEPTOR CLASS GAMMA"/>
    <property type="match status" value="1"/>
</dbReference>
<protein>
    <recommendedName>
        <fullName evidence="6">Serpentine receptor class gamma</fullName>
    </recommendedName>
</protein>
<feature type="transmembrane region" description="Helical" evidence="6">
    <location>
        <begin position="106"/>
        <end position="128"/>
    </location>
</feature>
<comment type="similarity">
    <text evidence="2 6">Belongs to the nematode receptor-like protein srg family.</text>
</comment>
<evidence type="ECO:0000256" key="5">
    <source>
        <dbReference type="ARBA" id="ARBA00023136"/>
    </source>
</evidence>
<organism evidence="7 8">
    <name type="scientific">Globodera rostochiensis</name>
    <name type="common">Golden nematode worm</name>
    <name type="synonym">Heterodera rostochiensis</name>
    <dbReference type="NCBI Taxonomy" id="31243"/>
    <lineage>
        <taxon>Eukaryota</taxon>
        <taxon>Metazoa</taxon>
        <taxon>Ecdysozoa</taxon>
        <taxon>Nematoda</taxon>
        <taxon>Chromadorea</taxon>
        <taxon>Rhabditida</taxon>
        <taxon>Tylenchina</taxon>
        <taxon>Tylenchomorpha</taxon>
        <taxon>Tylenchoidea</taxon>
        <taxon>Heteroderidae</taxon>
        <taxon>Heteroderinae</taxon>
        <taxon>Globodera</taxon>
    </lineage>
</organism>
<feature type="transmembrane region" description="Helical" evidence="6">
    <location>
        <begin position="179"/>
        <end position="198"/>
    </location>
</feature>
<evidence type="ECO:0000313" key="7">
    <source>
        <dbReference type="Proteomes" id="UP000887572"/>
    </source>
</evidence>
<proteinExistence type="inferred from homology"/>
<comment type="subcellular location">
    <subcellularLocation>
        <location evidence="1">Membrane</location>
        <topology evidence="1">Multi-pass membrane protein</topology>
    </subcellularLocation>
</comment>
<evidence type="ECO:0000256" key="2">
    <source>
        <dbReference type="ARBA" id="ARBA00005692"/>
    </source>
</evidence>
<reference evidence="8" key="1">
    <citation type="submission" date="2022-11" db="UniProtKB">
        <authorList>
            <consortium name="WormBaseParasite"/>
        </authorList>
    </citation>
    <scope>IDENTIFICATION</scope>
</reference>
<evidence type="ECO:0000256" key="6">
    <source>
        <dbReference type="RuleBase" id="RU280813"/>
    </source>
</evidence>
<keyword evidence="3 6" id="KW-0812">Transmembrane</keyword>
<feature type="transmembrane region" description="Helical" evidence="6">
    <location>
        <begin position="218"/>
        <end position="236"/>
    </location>
</feature>
<keyword evidence="5 6" id="KW-0472">Membrane</keyword>
<name>A0A914HQW5_GLORO</name>
<dbReference type="InterPro" id="IPR000609">
    <property type="entry name" value="7TM_GPCR_serpentine_rcpt_Srg"/>
</dbReference>
<keyword evidence="4 6" id="KW-1133">Transmembrane helix</keyword>
<evidence type="ECO:0000256" key="4">
    <source>
        <dbReference type="ARBA" id="ARBA00022989"/>
    </source>
</evidence>
<dbReference type="Gene3D" id="1.20.1070.10">
    <property type="entry name" value="Rhodopsin 7-helix transmembrane proteins"/>
    <property type="match status" value="1"/>
</dbReference>
<feature type="transmembrane region" description="Helical" evidence="6">
    <location>
        <begin position="257"/>
        <end position="283"/>
    </location>
</feature>
<feature type="transmembrane region" description="Helical" evidence="6">
    <location>
        <begin position="295"/>
        <end position="315"/>
    </location>
</feature>
<dbReference type="Proteomes" id="UP000887572">
    <property type="component" value="Unplaced"/>
</dbReference>
<dbReference type="PANTHER" id="PTHR31552:SF8">
    <property type="entry name" value="SERPENTINE RECEPTOR CLASS GAMMA"/>
    <property type="match status" value="1"/>
</dbReference>